<dbReference type="PROSITE" id="PS50110">
    <property type="entry name" value="RESPONSE_REGULATORY"/>
    <property type="match status" value="1"/>
</dbReference>
<feature type="modified residue" description="4-aspartylphosphate" evidence="6">
    <location>
        <position position="61"/>
    </location>
</feature>
<keyword evidence="2" id="KW-0902">Two-component regulatory system</keyword>
<evidence type="ECO:0000256" key="2">
    <source>
        <dbReference type="ARBA" id="ARBA00023012"/>
    </source>
</evidence>
<dbReference type="InterPro" id="IPR011006">
    <property type="entry name" value="CheY-like_superfamily"/>
</dbReference>
<sequence>MTTVLEKESSRRIAIIEDEEDVRNSISSLLTDAGYFVYESSHGLDISDIINDFNPDLILLDLLLESVDGREICRVLKEDPSTSPIPVIIISGVSDIYNTITELGANDIVSKPFLPSTLLNRIERQLANRETSLARTL</sequence>
<dbReference type="Pfam" id="PF00072">
    <property type="entry name" value="Response_reg"/>
    <property type="match status" value="1"/>
</dbReference>
<dbReference type="PANTHER" id="PTHR48111">
    <property type="entry name" value="REGULATOR OF RPOS"/>
    <property type="match status" value="1"/>
</dbReference>
<evidence type="ECO:0000256" key="4">
    <source>
        <dbReference type="ARBA" id="ARBA00023125"/>
    </source>
</evidence>
<evidence type="ECO:0000256" key="5">
    <source>
        <dbReference type="ARBA" id="ARBA00023163"/>
    </source>
</evidence>
<protein>
    <submittedName>
        <fullName evidence="8">PleD family two-component system response regulator</fullName>
    </submittedName>
</protein>
<proteinExistence type="predicted"/>
<dbReference type="RefSeq" id="WP_255900902.1">
    <property type="nucleotide sequence ID" value="NZ_JAFMZO010000002.1"/>
</dbReference>
<dbReference type="SMART" id="SM00448">
    <property type="entry name" value="REC"/>
    <property type="match status" value="1"/>
</dbReference>
<dbReference type="SUPFAM" id="SSF52172">
    <property type="entry name" value="CheY-like"/>
    <property type="match status" value="1"/>
</dbReference>
<evidence type="ECO:0000256" key="1">
    <source>
        <dbReference type="ARBA" id="ARBA00022553"/>
    </source>
</evidence>
<evidence type="ECO:0000256" key="3">
    <source>
        <dbReference type="ARBA" id="ARBA00023015"/>
    </source>
</evidence>
<keyword evidence="9" id="KW-1185">Reference proteome</keyword>
<dbReference type="EMBL" id="JBHUHZ010000002">
    <property type="protein sequence ID" value="MFD2163416.1"/>
    <property type="molecule type" value="Genomic_DNA"/>
</dbReference>
<accession>A0ABW4ZNK3</accession>
<name>A0ABW4ZNK3_9SPHI</name>
<dbReference type="Gene3D" id="3.40.50.2300">
    <property type="match status" value="1"/>
</dbReference>
<keyword evidence="1 6" id="KW-0597">Phosphoprotein</keyword>
<dbReference type="PANTHER" id="PTHR48111:SF1">
    <property type="entry name" value="TWO-COMPONENT RESPONSE REGULATOR ORR33"/>
    <property type="match status" value="1"/>
</dbReference>
<dbReference type="InterPro" id="IPR001789">
    <property type="entry name" value="Sig_transdc_resp-reg_receiver"/>
</dbReference>
<reference evidence="9" key="1">
    <citation type="journal article" date="2019" name="Int. J. Syst. Evol. Microbiol.">
        <title>The Global Catalogue of Microorganisms (GCM) 10K type strain sequencing project: providing services to taxonomists for standard genome sequencing and annotation.</title>
        <authorList>
            <consortium name="The Broad Institute Genomics Platform"/>
            <consortium name="The Broad Institute Genome Sequencing Center for Infectious Disease"/>
            <person name="Wu L."/>
            <person name="Ma J."/>
        </authorList>
    </citation>
    <scope>NUCLEOTIDE SEQUENCE [LARGE SCALE GENOMIC DNA]</scope>
    <source>
        <strain evidence="9">KCTC 42217</strain>
    </source>
</reference>
<comment type="caution">
    <text evidence="8">The sequence shown here is derived from an EMBL/GenBank/DDBJ whole genome shotgun (WGS) entry which is preliminary data.</text>
</comment>
<feature type="domain" description="Response regulatory" evidence="7">
    <location>
        <begin position="12"/>
        <end position="126"/>
    </location>
</feature>
<evidence type="ECO:0000313" key="8">
    <source>
        <dbReference type="EMBL" id="MFD2163416.1"/>
    </source>
</evidence>
<keyword evidence="4" id="KW-0238">DNA-binding</keyword>
<evidence type="ECO:0000313" key="9">
    <source>
        <dbReference type="Proteomes" id="UP001597387"/>
    </source>
</evidence>
<dbReference type="InterPro" id="IPR039420">
    <property type="entry name" value="WalR-like"/>
</dbReference>
<keyword evidence="3" id="KW-0805">Transcription regulation</keyword>
<keyword evidence="5" id="KW-0804">Transcription</keyword>
<evidence type="ECO:0000256" key="6">
    <source>
        <dbReference type="PROSITE-ProRule" id="PRU00169"/>
    </source>
</evidence>
<organism evidence="8 9">
    <name type="scientific">Paradesertivirga mongoliensis</name>
    <dbReference type="NCBI Taxonomy" id="2100740"/>
    <lineage>
        <taxon>Bacteria</taxon>
        <taxon>Pseudomonadati</taxon>
        <taxon>Bacteroidota</taxon>
        <taxon>Sphingobacteriia</taxon>
        <taxon>Sphingobacteriales</taxon>
        <taxon>Sphingobacteriaceae</taxon>
        <taxon>Paradesertivirga</taxon>
    </lineage>
</organism>
<dbReference type="Proteomes" id="UP001597387">
    <property type="component" value="Unassembled WGS sequence"/>
</dbReference>
<evidence type="ECO:0000259" key="7">
    <source>
        <dbReference type="PROSITE" id="PS50110"/>
    </source>
</evidence>
<gene>
    <name evidence="8" type="ORF">ACFSJU_13495</name>
</gene>